<dbReference type="InterPro" id="IPR000477">
    <property type="entry name" value="RT_dom"/>
</dbReference>
<evidence type="ECO:0000313" key="3">
    <source>
        <dbReference type="EMBL" id="CAE7603569.1"/>
    </source>
</evidence>
<dbReference type="PANTHER" id="PTHR19446">
    <property type="entry name" value="REVERSE TRANSCRIPTASES"/>
    <property type="match status" value="1"/>
</dbReference>
<dbReference type="Proteomes" id="UP000604046">
    <property type="component" value="Unassembled WGS sequence"/>
</dbReference>
<organism evidence="3 4">
    <name type="scientific">Symbiodinium natans</name>
    <dbReference type="NCBI Taxonomy" id="878477"/>
    <lineage>
        <taxon>Eukaryota</taxon>
        <taxon>Sar</taxon>
        <taxon>Alveolata</taxon>
        <taxon>Dinophyceae</taxon>
        <taxon>Suessiales</taxon>
        <taxon>Symbiodiniaceae</taxon>
        <taxon>Symbiodinium</taxon>
    </lineage>
</organism>
<proteinExistence type="predicted"/>
<dbReference type="Gene3D" id="3.60.10.10">
    <property type="entry name" value="Endonuclease/exonuclease/phosphatase"/>
    <property type="match status" value="1"/>
</dbReference>
<accession>A0A812UWN2</accession>
<keyword evidence="4" id="KW-1185">Reference proteome</keyword>
<dbReference type="EMBL" id="CAJNDS010002802">
    <property type="protein sequence ID" value="CAE7603569.1"/>
    <property type="molecule type" value="Genomic_DNA"/>
</dbReference>
<evidence type="ECO:0000313" key="4">
    <source>
        <dbReference type="Proteomes" id="UP000604046"/>
    </source>
</evidence>
<feature type="domain" description="Reverse transcriptase" evidence="2">
    <location>
        <begin position="474"/>
        <end position="711"/>
    </location>
</feature>
<dbReference type="OrthoDB" id="419983at2759"/>
<dbReference type="InterPro" id="IPR036691">
    <property type="entry name" value="Endo/exonu/phosph_ase_sf"/>
</dbReference>
<name>A0A812UWN2_9DINO</name>
<feature type="compositionally biased region" description="Low complexity" evidence="1">
    <location>
        <begin position="1373"/>
        <end position="1384"/>
    </location>
</feature>
<feature type="compositionally biased region" description="Pro residues" evidence="1">
    <location>
        <begin position="1339"/>
        <end position="1353"/>
    </location>
</feature>
<gene>
    <name evidence="3" type="ORF">SNAT2548_LOCUS34325</name>
</gene>
<evidence type="ECO:0000256" key="1">
    <source>
        <dbReference type="SAM" id="MobiDB-lite"/>
    </source>
</evidence>
<reference evidence="3" key="1">
    <citation type="submission" date="2021-02" db="EMBL/GenBank/DDBJ databases">
        <authorList>
            <person name="Dougan E. K."/>
            <person name="Rhodes N."/>
            <person name="Thang M."/>
            <person name="Chan C."/>
        </authorList>
    </citation>
    <scope>NUCLEOTIDE SEQUENCE</scope>
</reference>
<protein>
    <recommendedName>
        <fullName evidence="2">Reverse transcriptase domain-containing protein</fullName>
    </recommendedName>
</protein>
<feature type="compositionally biased region" description="Basic and acidic residues" evidence="1">
    <location>
        <begin position="1236"/>
        <end position="1256"/>
    </location>
</feature>
<evidence type="ECO:0000259" key="2">
    <source>
        <dbReference type="Pfam" id="PF00078"/>
    </source>
</evidence>
<sequence length="1677" mass="186192">MIAVEKDRNFRFLRSFGVEGKGYVAVVGRTGKRDIVFISVYLETSVGLTGGHNPTIVGDLLAFIKGLTIEWFVAGDFNIPPQDILETSIESLLRGKVLATNEPTIMGGNEIDFAIASHTVSNGLEIKTDWDVPFRPHCAIRYTLNVGVFRVCTLQARPCRRPVDDEQAPFQGHFTLVYPSLLLEPRADDAITAGFAGFTQRVEASLYPSDIRGRGCQVETHIGPLAPPKPTGFVWAGGKSKFWGRLAVWHRQGLRIGLNPKLQQVVQSHLSQLLLNWEECDAFRCQTAVNLVQEHFGKEGTKAKEVKQIIETQRKLHLRKAHQEQAKKYEAWLQGDGKNHLRHLYRALKTEENITTRPFADLAVEVKPHARRAWWADMWAPSGLSGTHGTDPRLALQNKARQQAANLPPISAEEWNSLLKKVPNKAPGPDGWCYEMLRALPHEAILELASMVRQWEVEAQFPQHCDITQYAMLPKNETSERPIGLTHVLHRIFCKARWHLITEWENSYNPTSPWNQAKAGNSSLDTALRRLIRAETNKREKRHTITLLLDLTSFYETVPHWQLLAQGVRHSFPPLLLERALSLYSGSRYIEAQGSLSRPIRATRGLIAGCPLAPALSRVVLHDPISKMHSASPVHHIDLWVDDCSADFVDSHAPTVATQAIKCYRELKADLENQGLLVSTTKTAFICSNKASARELQSLLGEHEPPIKTLGKDLGLDYAAGQRRRITVAKGRHAKGGQRARKLTKLQVKSTSIRVRLFNGSIRSSALYGHEGVGVAPKRRKWFRSLLAAALGRPTLASTDSALEFHSNKVVDPAYTIMSQHFKAVRRLLLSWPDRDIGRLHQSWDKLGQWLSEAEHPWKRAAGPLGAAWCYLQELGWEAISLSKWRVEGDILDMRQGPDFHRLLFQLKHLIDTRRHRRIAQSDGGKGLETGPDWTTPRRLLKQANKQEKAALQALWQGAVKASPTATCSLCNLPATKKHVLWECKWWKKHGEQPPRWWEDYPEHQSTDCLWNFGLMPNLPREMPSGDSILEVQGVLRNPDQIPKGAFAATDASGGPTTDHRLQTVVWGLIVYEWCGDTPKQIGSIAGLLGNEQSVYRGEAKAIQQAALLLPEGTDVTSDCKGAVARARRGPAGGGAHQDIFGTAPTHELRLTWVPSHLGCEEFKAKMGEGQEWRRNINAEVDALVSRHAKALYSTERAERLHKHDKLATDVAGPDPPAVNPADGIPGGLVQGTLDVKGKGEIPFKRPSKKDRDRLKQLGLWPPPKGQGKNARTGPHPAEERGHARPPTPPPVRRRAPAERSPSTSRSRTPRQEGTDAEAPAAESPSQSSHSTELRRASPDPPQHQPEPSPTPPAEGGEADTNPMPVKQESTEEFSSGESSEEAAPLPPWPLLADSLHLTVDRVRRSNNRDFWLSNLGPTLWLDCFPTFKDSNLLGIGGTRAVYTSPTSDGKVWKIALKAEPSHHGIEQTIGQRLPGLCATQTRMVGTGQLTIRDFKTLEIEVLEVERLTLLPDQPSNLQVLHMFMVLTALVGAGIWVRDLNKKNWGVRPPNPHGPDQGPAEIVALDCGGWAFQDAPLGFPQRVRIASWWGWIEATTPEVAAWARGVVRTDHASPRRLAIAFRQRLLATDGGKEVLGTLVRQGVIIPSPSLNLCLPMTVNGVNSSGDWCFASIEDLEA</sequence>
<comment type="caution">
    <text evidence="3">The sequence shown here is derived from an EMBL/GenBank/DDBJ whole genome shotgun (WGS) entry which is preliminary data.</text>
</comment>
<feature type="region of interest" description="Disordered" evidence="1">
    <location>
        <begin position="1208"/>
        <end position="1389"/>
    </location>
</feature>
<dbReference type="Pfam" id="PF00078">
    <property type="entry name" value="RVT_1"/>
    <property type="match status" value="1"/>
</dbReference>
<feature type="compositionally biased region" description="Low complexity" evidence="1">
    <location>
        <begin position="1317"/>
        <end position="1329"/>
    </location>
</feature>
<dbReference type="SUPFAM" id="SSF56219">
    <property type="entry name" value="DNase I-like"/>
    <property type="match status" value="1"/>
</dbReference>